<evidence type="ECO:0000313" key="2">
    <source>
        <dbReference type="EMBL" id="KAL3624803.1"/>
    </source>
</evidence>
<dbReference type="AlphaFoldDB" id="A0ABD3C4U0"/>
<sequence>MIEDDPIDVVMEASSPSNPFGRGVASSGGGVTSNLSRKKATPP</sequence>
<evidence type="ECO:0000313" key="3">
    <source>
        <dbReference type="Proteomes" id="UP001632038"/>
    </source>
</evidence>
<proteinExistence type="predicted"/>
<gene>
    <name evidence="2" type="ORF">CASFOL_031471</name>
</gene>
<name>A0ABD3C4U0_9LAMI</name>
<feature type="region of interest" description="Disordered" evidence="1">
    <location>
        <begin position="1"/>
        <end position="43"/>
    </location>
</feature>
<protein>
    <submittedName>
        <fullName evidence="2">Uncharacterized protein</fullName>
    </submittedName>
</protein>
<dbReference type="EMBL" id="JAVIJP010000053">
    <property type="protein sequence ID" value="KAL3624803.1"/>
    <property type="molecule type" value="Genomic_DNA"/>
</dbReference>
<organism evidence="2 3">
    <name type="scientific">Castilleja foliolosa</name>
    <dbReference type="NCBI Taxonomy" id="1961234"/>
    <lineage>
        <taxon>Eukaryota</taxon>
        <taxon>Viridiplantae</taxon>
        <taxon>Streptophyta</taxon>
        <taxon>Embryophyta</taxon>
        <taxon>Tracheophyta</taxon>
        <taxon>Spermatophyta</taxon>
        <taxon>Magnoliopsida</taxon>
        <taxon>eudicotyledons</taxon>
        <taxon>Gunneridae</taxon>
        <taxon>Pentapetalae</taxon>
        <taxon>asterids</taxon>
        <taxon>lamiids</taxon>
        <taxon>Lamiales</taxon>
        <taxon>Orobanchaceae</taxon>
        <taxon>Pedicularideae</taxon>
        <taxon>Castillejinae</taxon>
        <taxon>Castilleja</taxon>
    </lineage>
</organism>
<reference evidence="3" key="1">
    <citation type="journal article" date="2024" name="IScience">
        <title>Strigolactones Initiate the Formation of Haustorium-like Structures in Castilleja.</title>
        <authorList>
            <person name="Buerger M."/>
            <person name="Peterson D."/>
            <person name="Chory J."/>
        </authorList>
    </citation>
    <scope>NUCLEOTIDE SEQUENCE [LARGE SCALE GENOMIC DNA]</scope>
</reference>
<comment type="caution">
    <text evidence="2">The sequence shown here is derived from an EMBL/GenBank/DDBJ whole genome shotgun (WGS) entry which is preliminary data.</text>
</comment>
<keyword evidence="3" id="KW-1185">Reference proteome</keyword>
<dbReference type="Proteomes" id="UP001632038">
    <property type="component" value="Unassembled WGS sequence"/>
</dbReference>
<accession>A0ABD3C4U0</accession>
<evidence type="ECO:0000256" key="1">
    <source>
        <dbReference type="SAM" id="MobiDB-lite"/>
    </source>
</evidence>